<feature type="domain" description="Peptidase A1" evidence="7">
    <location>
        <begin position="30"/>
        <end position="382"/>
    </location>
</feature>
<dbReference type="AlphaFoldDB" id="S3CB08"/>
<dbReference type="eggNOG" id="KOG1339">
    <property type="taxonomic scope" value="Eukaryota"/>
</dbReference>
<feature type="signal peptide" evidence="6">
    <location>
        <begin position="1"/>
        <end position="20"/>
    </location>
</feature>
<dbReference type="InterPro" id="IPR001461">
    <property type="entry name" value="Aspartic_peptidase_A1"/>
</dbReference>
<evidence type="ECO:0000256" key="5">
    <source>
        <dbReference type="RuleBase" id="RU000454"/>
    </source>
</evidence>
<keyword evidence="2 5" id="KW-0064">Aspartyl protease</keyword>
<dbReference type="InterPro" id="IPR033121">
    <property type="entry name" value="PEPTIDASE_A1"/>
</dbReference>
<dbReference type="GO" id="GO:0000324">
    <property type="term" value="C:fungal-type vacuole"/>
    <property type="evidence" value="ECO:0007669"/>
    <property type="project" value="TreeGrafter"/>
</dbReference>
<dbReference type="GO" id="GO:0004190">
    <property type="term" value="F:aspartic-type endopeptidase activity"/>
    <property type="evidence" value="ECO:0007669"/>
    <property type="project" value="UniProtKB-KW"/>
</dbReference>
<dbReference type="InterPro" id="IPR034164">
    <property type="entry name" value="Pepsin-like_dom"/>
</dbReference>
<feature type="disulfide bond" evidence="4">
    <location>
        <begin position="296"/>
        <end position="338"/>
    </location>
</feature>
<accession>S3CB08</accession>
<keyword evidence="5" id="KW-0378">Hydrolase</keyword>
<dbReference type="OrthoDB" id="771136at2759"/>
<keyword evidence="4" id="KW-1015">Disulfide bond</keyword>
<keyword evidence="6" id="KW-0732">Signal</keyword>
<reference evidence="8 9" key="1">
    <citation type="journal article" date="2013" name="BMC Genomics">
        <title>The genome and transcriptome of the pine saprophyte Ophiostoma piceae, and a comparison with the bark beetle-associated pine pathogen Grosmannia clavigera.</title>
        <authorList>
            <person name="Haridas S."/>
            <person name="Wang Y."/>
            <person name="Lim L."/>
            <person name="Massoumi Alamouti S."/>
            <person name="Jackman S."/>
            <person name="Docking R."/>
            <person name="Robertson G."/>
            <person name="Birol I."/>
            <person name="Bohlmann J."/>
            <person name="Breuil C."/>
        </authorList>
    </citation>
    <scope>NUCLEOTIDE SEQUENCE [LARGE SCALE GENOMIC DNA]</scope>
    <source>
        <strain evidence="8 9">UAMH 11346</strain>
    </source>
</reference>
<organism evidence="8 9">
    <name type="scientific">Ophiostoma piceae (strain UAMH 11346)</name>
    <name type="common">Sap stain fungus</name>
    <dbReference type="NCBI Taxonomy" id="1262450"/>
    <lineage>
        <taxon>Eukaryota</taxon>
        <taxon>Fungi</taxon>
        <taxon>Dikarya</taxon>
        <taxon>Ascomycota</taxon>
        <taxon>Pezizomycotina</taxon>
        <taxon>Sordariomycetes</taxon>
        <taxon>Sordariomycetidae</taxon>
        <taxon>Ophiostomatales</taxon>
        <taxon>Ophiostomataceae</taxon>
        <taxon>Ophiostoma</taxon>
    </lineage>
</organism>
<dbReference type="PROSITE" id="PS00141">
    <property type="entry name" value="ASP_PROTEASE"/>
    <property type="match status" value="1"/>
</dbReference>
<dbReference type="EMBL" id="KE148147">
    <property type="protein sequence ID" value="EPE09116.1"/>
    <property type="molecule type" value="Genomic_DNA"/>
</dbReference>
<dbReference type="HOGENOM" id="CLU_062498_0_0_1"/>
<evidence type="ECO:0000256" key="1">
    <source>
        <dbReference type="ARBA" id="ARBA00007447"/>
    </source>
</evidence>
<gene>
    <name evidence="8" type="ORF">F503_06892</name>
</gene>
<dbReference type="PROSITE" id="PS51767">
    <property type="entry name" value="PEPTIDASE_A1"/>
    <property type="match status" value="1"/>
</dbReference>
<dbReference type="PRINTS" id="PR00792">
    <property type="entry name" value="PEPSIN"/>
</dbReference>
<dbReference type="STRING" id="1262450.S3CB08"/>
<keyword evidence="9" id="KW-1185">Reference proteome</keyword>
<evidence type="ECO:0000256" key="4">
    <source>
        <dbReference type="PIRSR" id="PIRSR601461-2"/>
    </source>
</evidence>
<evidence type="ECO:0000313" key="9">
    <source>
        <dbReference type="Proteomes" id="UP000016923"/>
    </source>
</evidence>
<sequence length="395" mass="42325">MRSRSLLPLAFASTFASVLDLPIWVRNTYSVVEVNVGSPPVPHFLLFDTGSATTWMVDAECVESDTCHNGSGYPRTGYSATASSTSEPMNTTTSIDYLGGVTSGSGILDVFTLPTVGNCSSPFSWTQSFLSANQSSWTTLPSDGFLGLAFSSIADANTTTLVETLMQDGLLDSTRFGLYLGTETNDTGAGAGNGLLTLGGSHEDVYSVEGSLAALNWSSLQVPGEDAQLWRTSMQYTVGKQAKNDTKHTVTALGSWAVFDTGAGRISVPDDVIEEIYASIGMNWTAILNHDVIPLCADFTDDWYLDVFFGDSDNPTQVRITGAMLKTPGFATGEDKYCWPPFDPSGVSGLFLMGAQFLQNYYTVFDFGGSEPANYSARIGFGRLKDEYKPVVGSV</sequence>
<dbReference type="Gene3D" id="2.40.70.10">
    <property type="entry name" value="Acid Proteases"/>
    <property type="match status" value="2"/>
</dbReference>
<keyword evidence="5" id="KW-0645">Protease</keyword>
<evidence type="ECO:0000313" key="8">
    <source>
        <dbReference type="EMBL" id="EPE09116.1"/>
    </source>
</evidence>
<dbReference type="Proteomes" id="UP000016923">
    <property type="component" value="Unassembled WGS sequence"/>
</dbReference>
<comment type="similarity">
    <text evidence="1 5">Belongs to the peptidase A1 family.</text>
</comment>
<dbReference type="InterPro" id="IPR021109">
    <property type="entry name" value="Peptidase_aspartic_dom_sf"/>
</dbReference>
<feature type="active site" evidence="3">
    <location>
        <position position="260"/>
    </location>
</feature>
<name>S3CB08_OPHP1</name>
<proteinExistence type="inferred from homology"/>
<feature type="active site" evidence="3">
    <location>
        <position position="48"/>
    </location>
</feature>
<dbReference type="GO" id="GO:0006508">
    <property type="term" value="P:proteolysis"/>
    <property type="evidence" value="ECO:0007669"/>
    <property type="project" value="UniProtKB-KW"/>
</dbReference>
<dbReference type="PANTHER" id="PTHR47966:SF68">
    <property type="entry name" value="PEPTIDASE A1 DOMAIN-CONTAINING PROTEIN"/>
    <property type="match status" value="1"/>
</dbReference>
<dbReference type="MEROPS" id="A01.081"/>
<evidence type="ECO:0000256" key="6">
    <source>
        <dbReference type="SAM" id="SignalP"/>
    </source>
</evidence>
<dbReference type="PANTHER" id="PTHR47966">
    <property type="entry name" value="BETA-SITE APP-CLEAVING ENZYME, ISOFORM A-RELATED"/>
    <property type="match status" value="1"/>
</dbReference>
<dbReference type="InterPro" id="IPR001969">
    <property type="entry name" value="Aspartic_peptidase_AS"/>
</dbReference>
<dbReference type="CDD" id="cd05471">
    <property type="entry name" value="pepsin_like"/>
    <property type="match status" value="1"/>
</dbReference>
<evidence type="ECO:0000259" key="7">
    <source>
        <dbReference type="PROSITE" id="PS51767"/>
    </source>
</evidence>
<dbReference type="Pfam" id="PF00026">
    <property type="entry name" value="Asp"/>
    <property type="match status" value="1"/>
</dbReference>
<dbReference type="VEuPathDB" id="FungiDB:F503_06892"/>
<dbReference type="SUPFAM" id="SSF50630">
    <property type="entry name" value="Acid proteases"/>
    <property type="match status" value="1"/>
</dbReference>
<dbReference type="OMA" id="PRFGIYY"/>
<protein>
    <submittedName>
        <fullName evidence="8">Pepsinogen c</fullName>
    </submittedName>
</protein>
<evidence type="ECO:0000256" key="3">
    <source>
        <dbReference type="PIRSR" id="PIRSR601461-1"/>
    </source>
</evidence>
<feature type="chain" id="PRO_5004506995" evidence="6">
    <location>
        <begin position="21"/>
        <end position="395"/>
    </location>
</feature>
<evidence type="ECO:0000256" key="2">
    <source>
        <dbReference type="ARBA" id="ARBA00022750"/>
    </source>
</evidence>